<dbReference type="EMBL" id="AVOT02002178">
    <property type="protein sequence ID" value="MBW0469436.1"/>
    <property type="molecule type" value="Genomic_DNA"/>
</dbReference>
<feature type="region of interest" description="Disordered" evidence="1">
    <location>
        <begin position="1"/>
        <end position="26"/>
    </location>
</feature>
<evidence type="ECO:0000313" key="2">
    <source>
        <dbReference type="EMBL" id="MBW0469436.1"/>
    </source>
</evidence>
<reference evidence="2" key="1">
    <citation type="submission" date="2021-03" db="EMBL/GenBank/DDBJ databases">
        <title>Draft genome sequence of rust myrtle Austropuccinia psidii MF-1, a brazilian biotype.</title>
        <authorList>
            <person name="Quecine M.C."/>
            <person name="Pachon D.M.R."/>
            <person name="Bonatelli M.L."/>
            <person name="Correr F.H."/>
            <person name="Franceschini L.M."/>
            <person name="Leite T.F."/>
            <person name="Margarido G.R.A."/>
            <person name="Almeida C.A."/>
            <person name="Ferrarezi J.A."/>
            <person name="Labate C.A."/>
        </authorList>
    </citation>
    <scope>NUCLEOTIDE SEQUENCE</scope>
    <source>
        <strain evidence="2">MF-1</strain>
    </source>
</reference>
<gene>
    <name evidence="2" type="ORF">O181_009151</name>
</gene>
<evidence type="ECO:0000256" key="1">
    <source>
        <dbReference type="SAM" id="MobiDB-lite"/>
    </source>
</evidence>
<keyword evidence="3" id="KW-1185">Reference proteome</keyword>
<proteinExistence type="predicted"/>
<evidence type="ECO:0000313" key="3">
    <source>
        <dbReference type="Proteomes" id="UP000765509"/>
    </source>
</evidence>
<protein>
    <submittedName>
        <fullName evidence="2">Uncharacterized protein</fullName>
    </submittedName>
</protein>
<name>A0A9Q3GJ74_9BASI</name>
<accession>A0A9Q3GJ74</accession>
<sequence length="101" mass="10844">MLGPFCPNSNKAKRGQGGRPVGPPEPILAIISRSLKMAKRPKDPRHPGWPYPSSLKPCPLEITRGYQPPSIGGFPSRSGILLDQLNGPKPAGTWSGAYMVL</sequence>
<dbReference type="Proteomes" id="UP000765509">
    <property type="component" value="Unassembled WGS sequence"/>
</dbReference>
<organism evidence="2 3">
    <name type="scientific">Austropuccinia psidii MF-1</name>
    <dbReference type="NCBI Taxonomy" id="1389203"/>
    <lineage>
        <taxon>Eukaryota</taxon>
        <taxon>Fungi</taxon>
        <taxon>Dikarya</taxon>
        <taxon>Basidiomycota</taxon>
        <taxon>Pucciniomycotina</taxon>
        <taxon>Pucciniomycetes</taxon>
        <taxon>Pucciniales</taxon>
        <taxon>Sphaerophragmiaceae</taxon>
        <taxon>Austropuccinia</taxon>
    </lineage>
</organism>
<dbReference type="AlphaFoldDB" id="A0A9Q3GJ74"/>
<comment type="caution">
    <text evidence="2">The sequence shown here is derived from an EMBL/GenBank/DDBJ whole genome shotgun (WGS) entry which is preliminary data.</text>
</comment>